<keyword evidence="5" id="KW-0949">S-adenosyl-L-methionine</keyword>
<protein>
    <submittedName>
        <fullName evidence="7">SET domain-containing protein-lysine N-methyltransferase</fullName>
    </submittedName>
</protein>
<dbReference type="InterPro" id="IPR050777">
    <property type="entry name" value="SET2_Histone-Lys_MeTrsfase"/>
</dbReference>
<dbReference type="Gene3D" id="2.170.270.10">
    <property type="entry name" value="SET domain"/>
    <property type="match status" value="1"/>
</dbReference>
<dbReference type="AlphaFoldDB" id="A0A2H0RJP9"/>
<evidence type="ECO:0000313" key="8">
    <source>
        <dbReference type="Proteomes" id="UP000230431"/>
    </source>
</evidence>
<proteinExistence type="predicted"/>
<reference evidence="7 8" key="1">
    <citation type="submission" date="2017-09" db="EMBL/GenBank/DDBJ databases">
        <title>Depth-based differentiation of microbial function through sediment-hosted aquifers and enrichment of novel symbionts in the deep terrestrial subsurface.</title>
        <authorList>
            <person name="Probst A.J."/>
            <person name="Ladd B."/>
            <person name="Jarett J.K."/>
            <person name="Geller-Mcgrath D.E."/>
            <person name="Sieber C.M."/>
            <person name="Emerson J.B."/>
            <person name="Anantharaman K."/>
            <person name="Thomas B.C."/>
            <person name="Malmstrom R."/>
            <person name="Stieglmeier M."/>
            <person name="Klingl A."/>
            <person name="Woyke T."/>
            <person name="Ryan C.M."/>
            <person name="Banfield J.F."/>
        </authorList>
    </citation>
    <scope>NUCLEOTIDE SEQUENCE [LARGE SCALE GENOMIC DNA]</scope>
    <source>
        <strain evidence="7">CG10_big_fil_rev_8_21_14_0_10_49_38</strain>
    </source>
</reference>
<organism evidence="7 8">
    <name type="scientific">Candidatus Vogelbacteria bacterium CG10_big_fil_rev_8_21_14_0_10_49_38</name>
    <dbReference type="NCBI Taxonomy" id="1975043"/>
    <lineage>
        <taxon>Bacteria</taxon>
        <taxon>Candidatus Vogeliibacteriota</taxon>
    </lineage>
</organism>
<gene>
    <name evidence="7" type="ORF">COV08_01885</name>
</gene>
<evidence type="ECO:0000256" key="5">
    <source>
        <dbReference type="ARBA" id="ARBA00022691"/>
    </source>
</evidence>
<dbReference type="GO" id="GO:0005694">
    <property type="term" value="C:chromosome"/>
    <property type="evidence" value="ECO:0007669"/>
    <property type="project" value="UniProtKB-SubCell"/>
</dbReference>
<evidence type="ECO:0000259" key="6">
    <source>
        <dbReference type="PROSITE" id="PS50280"/>
    </source>
</evidence>
<dbReference type="InterPro" id="IPR046341">
    <property type="entry name" value="SET_dom_sf"/>
</dbReference>
<dbReference type="Proteomes" id="UP000230431">
    <property type="component" value="Unassembled WGS sequence"/>
</dbReference>
<name>A0A2H0RJP9_9BACT</name>
<evidence type="ECO:0000256" key="3">
    <source>
        <dbReference type="ARBA" id="ARBA00022603"/>
    </source>
</evidence>
<sequence>MQNIKNQKMKRKLAKYKPGGYQLRVGRSSAGLGLFALEEIPKGVCLIEYFGRTISSAEEYTSRSKYLFEINSRRTIDGQTRANRARYANHSCRPNAEAKIYRGRVFLMSRRKIKTGEEITYDYGKTYWREHIAPKGCRCVKCVPSQLKAKTVL</sequence>
<evidence type="ECO:0000256" key="1">
    <source>
        <dbReference type="ARBA" id="ARBA00004286"/>
    </source>
</evidence>
<keyword evidence="2" id="KW-0158">Chromosome</keyword>
<dbReference type="Pfam" id="PF00856">
    <property type="entry name" value="SET"/>
    <property type="match status" value="1"/>
</dbReference>
<feature type="domain" description="SET" evidence="6">
    <location>
        <begin position="21"/>
        <end position="124"/>
    </location>
</feature>
<comment type="subcellular location">
    <subcellularLocation>
        <location evidence="1">Chromosome</location>
    </subcellularLocation>
</comment>
<dbReference type="SUPFAM" id="SSF82199">
    <property type="entry name" value="SET domain"/>
    <property type="match status" value="1"/>
</dbReference>
<evidence type="ECO:0000313" key="7">
    <source>
        <dbReference type="EMBL" id="PIR46005.1"/>
    </source>
</evidence>
<evidence type="ECO:0000256" key="4">
    <source>
        <dbReference type="ARBA" id="ARBA00022679"/>
    </source>
</evidence>
<dbReference type="InterPro" id="IPR001214">
    <property type="entry name" value="SET_dom"/>
</dbReference>
<dbReference type="PROSITE" id="PS50280">
    <property type="entry name" value="SET"/>
    <property type="match status" value="1"/>
</dbReference>
<comment type="caution">
    <text evidence="7">The sequence shown here is derived from an EMBL/GenBank/DDBJ whole genome shotgun (WGS) entry which is preliminary data.</text>
</comment>
<evidence type="ECO:0000256" key="2">
    <source>
        <dbReference type="ARBA" id="ARBA00022454"/>
    </source>
</evidence>
<accession>A0A2H0RJP9</accession>
<dbReference type="EMBL" id="PCYK01000014">
    <property type="protein sequence ID" value="PIR46005.1"/>
    <property type="molecule type" value="Genomic_DNA"/>
</dbReference>
<keyword evidence="4 7" id="KW-0808">Transferase</keyword>
<dbReference type="PANTHER" id="PTHR22884">
    <property type="entry name" value="SET DOMAIN PROTEINS"/>
    <property type="match status" value="1"/>
</dbReference>
<dbReference type="GO" id="GO:0008168">
    <property type="term" value="F:methyltransferase activity"/>
    <property type="evidence" value="ECO:0007669"/>
    <property type="project" value="UniProtKB-KW"/>
</dbReference>
<dbReference type="SMART" id="SM00317">
    <property type="entry name" value="SET"/>
    <property type="match status" value="1"/>
</dbReference>
<dbReference type="GO" id="GO:0032259">
    <property type="term" value="P:methylation"/>
    <property type="evidence" value="ECO:0007669"/>
    <property type="project" value="UniProtKB-KW"/>
</dbReference>
<keyword evidence="3 7" id="KW-0489">Methyltransferase</keyword>